<dbReference type="EMBL" id="KI913128">
    <property type="protein sequence ID" value="ETV79257.1"/>
    <property type="molecule type" value="Genomic_DNA"/>
</dbReference>
<dbReference type="InterPro" id="IPR032190">
    <property type="entry name" value="NPC1_N"/>
</dbReference>
<protein>
    <recommendedName>
        <fullName evidence="3">Niemann-Pick C1 N-terminal domain-containing protein</fullName>
    </recommendedName>
</protein>
<dbReference type="GO" id="GO:0016020">
    <property type="term" value="C:membrane"/>
    <property type="evidence" value="ECO:0007669"/>
    <property type="project" value="TreeGrafter"/>
</dbReference>
<feature type="domain" description="Niemann-Pick C1 N-terminal" evidence="3">
    <location>
        <begin position="163"/>
        <end position="329"/>
    </location>
</feature>
<dbReference type="GO" id="GO:0015918">
    <property type="term" value="P:sterol transport"/>
    <property type="evidence" value="ECO:0007669"/>
    <property type="project" value="TreeGrafter"/>
</dbReference>
<keyword evidence="2" id="KW-0732">Signal</keyword>
<sequence>MSLRSFLWSGLLCFLVMKVDAKRGCAMTQDCLNPNNTPDFNECIPKALEHVAPPQPMSGTGWANVTGGGTCVSDADCHKGTCVDSTCHCKVDGVTAGAHCDDFAIQCPEYKADACCSWQQNRALAANFKLISSVFGTAGGGCDAWYVTSIVVAWPFLHAMSSAANIMQLWCGLVCSPSQADFMDMHLPYPSNSFRQDPMTGVDHVKVLEVNVNLSTPFTCGLFDSCKSTPLVSVTDALKSSVGFLSYQAQTGSIGHGQYMYLRFGRNDTSYFHHANLQCDNYTQVREPTVLAALPLQAQLLSTIADAAAPAQCPCSSCRPTCSNAPSNSSTHITFVSNPISIWDGFNVTLVAGVYSGIAVFAAALYWLYRHR</sequence>
<reference evidence="4" key="1">
    <citation type="submission" date="2013-12" db="EMBL/GenBank/DDBJ databases">
        <title>The Genome Sequence of Aphanomyces astaci APO3.</title>
        <authorList>
            <consortium name="The Broad Institute Genomics Platform"/>
            <person name="Russ C."/>
            <person name="Tyler B."/>
            <person name="van West P."/>
            <person name="Dieguez-Uribeondo J."/>
            <person name="Young S.K."/>
            <person name="Zeng Q."/>
            <person name="Gargeya S."/>
            <person name="Fitzgerald M."/>
            <person name="Abouelleil A."/>
            <person name="Alvarado L."/>
            <person name="Chapman S.B."/>
            <person name="Gainer-Dewar J."/>
            <person name="Goldberg J."/>
            <person name="Griggs A."/>
            <person name="Gujja S."/>
            <person name="Hansen M."/>
            <person name="Howarth C."/>
            <person name="Imamovic A."/>
            <person name="Ireland A."/>
            <person name="Larimer J."/>
            <person name="McCowan C."/>
            <person name="Murphy C."/>
            <person name="Pearson M."/>
            <person name="Poon T.W."/>
            <person name="Priest M."/>
            <person name="Roberts A."/>
            <person name="Saif S."/>
            <person name="Shea T."/>
            <person name="Sykes S."/>
            <person name="Wortman J."/>
            <person name="Nusbaum C."/>
            <person name="Birren B."/>
        </authorList>
    </citation>
    <scope>NUCLEOTIDE SEQUENCE [LARGE SCALE GENOMIC DNA]</scope>
    <source>
        <strain evidence="4">APO3</strain>
    </source>
</reference>
<keyword evidence="1" id="KW-0472">Membrane</keyword>
<evidence type="ECO:0000313" key="4">
    <source>
        <dbReference type="EMBL" id="ETV79257.1"/>
    </source>
</evidence>
<name>W4GHW5_APHAT</name>
<dbReference type="AlphaFoldDB" id="W4GHW5"/>
<feature type="chain" id="PRO_5004841183" description="Niemann-Pick C1 N-terminal domain-containing protein" evidence="2">
    <location>
        <begin position="22"/>
        <end position="372"/>
    </location>
</feature>
<dbReference type="OrthoDB" id="6510177at2759"/>
<dbReference type="Pfam" id="PF16414">
    <property type="entry name" value="NPC1_N"/>
    <property type="match status" value="1"/>
</dbReference>
<keyword evidence="1" id="KW-0812">Transmembrane</keyword>
<feature type="signal peptide" evidence="2">
    <location>
        <begin position="1"/>
        <end position="21"/>
    </location>
</feature>
<feature type="transmembrane region" description="Helical" evidence="1">
    <location>
        <begin position="346"/>
        <end position="369"/>
    </location>
</feature>
<organism evidence="4">
    <name type="scientific">Aphanomyces astaci</name>
    <name type="common">Crayfish plague agent</name>
    <dbReference type="NCBI Taxonomy" id="112090"/>
    <lineage>
        <taxon>Eukaryota</taxon>
        <taxon>Sar</taxon>
        <taxon>Stramenopiles</taxon>
        <taxon>Oomycota</taxon>
        <taxon>Saprolegniomycetes</taxon>
        <taxon>Saprolegniales</taxon>
        <taxon>Verrucalvaceae</taxon>
        <taxon>Aphanomyces</taxon>
    </lineage>
</organism>
<accession>W4GHW5</accession>
<gene>
    <name evidence="4" type="ORF">H257_07321</name>
</gene>
<dbReference type="GeneID" id="20809317"/>
<keyword evidence="1" id="KW-1133">Transmembrane helix</keyword>
<dbReference type="VEuPathDB" id="FungiDB:H257_07321"/>
<evidence type="ECO:0000256" key="1">
    <source>
        <dbReference type="SAM" id="Phobius"/>
    </source>
</evidence>
<evidence type="ECO:0000256" key="2">
    <source>
        <dbReference type="SAM" id="SignalP"/>
    </source>
</evidence>
<proteinExistence type="predicted"/>
<evidence type="ECO:0000259" key="3">
    <source>
        <dbReference type="Pfam" id="PF16414"/>
    </source>
</evidence>
<dbReference type="PANTHER" id="PTHR45727:SF2">
    <property type="entry name" value="NPC INTRACELLULAR CHOLESTEROL TRANSPORTER 1"/>
    <property type="match status" value="1"/>
</dbReference>
<dbReference type="GO" id="GO:0032934">
    <property type="term" value="F:sterol binding"/>
    <property type="evidence" value="ECO:0007669"/>
    <property type="project" value="TreeGrafter"/>
</dbReference>
<dbReference type="RefSeq" id="XP_009831098.1">
    <property type="nucleotide sequence ID" value="XM_009832796.1"/>
</dbReference>
<dbReference type="PANTHER" id="PTHR45727">
    <property type="entry name" value="NPC INTRACELLULAR CHOLESTEROL TRANSPORTER 1"/>
    <property type="match status" value="1"/>
</dbReference>